<keyword evidence="1" id="KW-0812">Transmembrane</keyword>
<protein>
    <submittedName>
        <fullName evidence="2">Uncharacterized protein</fullName>
    </submittedName>
</protein>
<feature type="transmembrane region" description="Helical" evidence="1">
    <location>
        <begin position="66"/>
        <end position="89"/>
    </location>
</feature>
<dbReference type="OrthoDB" id="10455239at2759"/>
<evidence type="ECO:0000256" key="1">
    <source>
        <dbReference type="SAM" id="Phobius"/>
    </source>
</evidence>
<accession>A0A1Q9EDU8</accession>
<feature type="transmembrane region" description="Helical" evidence="1">
    <location>
        <begin position="148"/>
        <end position="166"/>
    </location>
</feature>
<keyword evidence="1" id="KW-1133">Transmembrane helix</keyword>
<gene>
    <name evidence="2" type="ORF">AK812_SmicGene11263</name>
</gene>
<keyword evidence="1" id="KW-0472">Membrane</keyword>
<sequence>MERKWTDDRRHSKEVWLLDGTGHRKIGVAVAVKRMFAIGGPTSLTMKWTDDRRHSKEVWLLEMGPIVWNGAGGALFDMSLVLLMLLQSLAICQFARAKHTFLMVCLMATVWRLTIWNALSWIKLPKEIGTTVQQGFFTEGIMRIRSDAFGIVAPVLAVVSCCVAAMSEPDSIAGYCILCSNLNLRFILLEKRAHHLWVADETASAAFVLRGSGAPAEADLEEGEIYLLQHGEAVLGQHGRIQFQIGRNGRLLRDGFLTLSFKESPDLTREPWEPRGKAPEEEKVGHNCFLCGAEVRHEGRHMGIVL</sequence>
<organism evidence="2 3">
    <name type="scientific">Symbiodinium microadriaticum</name>
    <name type="common">Dinoflagellate</name>
    <name type="synonym">Zooxanthella microadriatica</name>
    <dbReference type="NCBI Taxonomy" id="2951"/>
    <lineage>
        <taxon>Eukaryota</taxon>
        <taxon>Sar</taxon>
        <taxon>Alveolata</taxon>
        <taxon>Dinophyceae</taxon>
        <taxon>Suessiales</taxon>
        <taxon>Symbiodiniaceae</taxon>
        <taxon>Symbiodinium</taxon>
    </lineage>
</organism>
<evidence type="ECO:0000313" key="2">
    <source>
        <dbReference type="EMBL" id="OLQ05557.1"/>
    </source>
</evidence>
<proteinExistence type="predicted"/>
<dbReference type="Proteomes" id="UP000186817">
    <property type="component" value="Unassembled WGS sequence"/>
</dbReference>
<comment type="caution">
    <text evidence="2">The sequence shown here is derived from an EMBL/GenBank/DDBJ whole genome shotgun (WGS) entry which is preliminary data.</text>
</comment>
<keyword evidence="3" id="KW-1185">Reference proteome</keyword>
<evidence type="ECO:0000313" key="3">
    <source>
        <dbReference type="Proteomes" id="UP000186817"/>
    </source>
</evidence>
<name>A0A1Q9EDU8_SYMMI</name>
<reference evidence="2 3" key="1">
    <citation type="submission" date="2016-02" db="EMBL/GenBank/DDBJ databases">
        <title>Genome analysis of coral dinoflagellate symbionts highlights evolutionary adaptations to a symbiotic lifestyle.</title>
        <authorList>
            <person name="Aranda M."/>
            <person name="Li Y."/>
            <person name="Liew Y.J."/>
            <person name="Baumgarten S."/>
            <person name="Simakov O."/>
            <person name="Wilson M."/>
            <person name="Piel J."/>
            <person name="Ashoor H."/>
            <person name="Bougouffa S."/>
            <person name="Bajic V.B."/>
            <person name="Ryu T."/>
            <person name="Ravasi T."/>
            <person name="Bayer T."/>
            <person name="Micklem G."/>
            <person name="Kim H."/>
            <person name="Bhak J."/>
            <person name="Lajeunesse T.C."/>
            <person name="Voolstra C.R."/>
        </authorList>
    </citation>
    <scope>NUCLEOTIDE SEQUENCE [LARGE SCALE GENOMIC DNA]</scope>
    <source>
        <strain evidence="2 3">CCMP2467</strain>
    </source>
</reference>
<dbReference type="AlphaFoldDB" id="A0A1Q9EDU8"/>
<dbReference type="EMBL" id="LSRX01000181">
    <property type="protein sequence ID" value="OLQ05557.1"/>
    <property type="molecule type" value="Genomic_DNA"/>
</dbReference>
<feature type="transmembrane region" description="Helical" evidence="1">
    <location>
        <begin position="101"/>
        <end position="119"/>
    </location>
</feature>